<keyword evidence="3" id="KW-1185">Reference proteome</keyword>
<protein>
    <submittedName>
        <fullName evidence="2">Uncharacterized protein</fullName>
    </submittedName>
</protein>
<dbReference type="Proteomes" id="UP001589797">
    <property type="component" value="Unassembled WGS sequence"/>
</dbReference>
<evidence type="ECO:0000313" key="2">
    <source>
        <dbReference type="EMBL" id="MFC0263704.1"/>
    </source>
</evidence>
<dbReference type="RefSeq" id="WP_382388188.1">
    <property type="nucleotide sequence ID" value="NZ_JBHLWI010000037.1"/>
</dbReference>
<keyword evidence="1" id="KW-0732">Signal</keyword>
<evidence type="ECO:0000313" key="3">
    <source>
        <dbReference type="Proteomes" id="UP001589797"/>
    </source>
</evidence>
<accession>A0ABV6FUZ8</accession>
<gene>
    <name evidence="2" type="ORF">ACFFIP_13510</name>
</gene>
<comment type="caution">
    <text evidence="2">The sequence shown here is derived from an EMBL/GenBank/DDBJ whole genome shotgun (WGS) entry which is preliminary data.</text>
</comment>
<sequence length="511" mass="57991">MKHYKLLPLVILLISICWTACHHEDENPRINFDIGIIGEGPFGNFLQFEVYSSPALDADELEFFIGEQLVLPLKLESGAWQVSLSDFEHGVHQLKVNQKSNPANVIVKTFEKAQFLVELLVDESYLASTIEHFLVIWDDGGSLYQVDKINVSGNLMVPLGAFSGNEFTMGIFSSLESAGQGLGQVFRQLPLGKKWPLAIETSPESQFGSASLKLKNLPSHQEYWIGSRGVFSHGQTLSSNYFLFLDNIPSKFFICLNQGSRKLGKFFTDEVKEAGGQVELDLGMMKELSMLDVKLSKPVFGTYSIFGFENPLDLYSQYPLEVGFLEDQHSIKIGDYAEFFPFVEFQLNYQEESTQVFSRFRAKQFSQEVSIFNAGFSVQEKGLDVFEIESYGDFDLTFSVWDGRADEGTDWLVFMVQPSSETMLFPHLILNENIKISDMMLRGVTIEESDLLASYSDYLQGLYVGRGKDYFRKSRAFHSKSKYHLAFNQNPGPQSRRVLEKYFLLSLVSQL</sequence>
<name>A0ABV6FUZ8_9BACT</name>
<feature type="chain" id="PRO_5047420019" evidence="1">
    <location>
        <begin position="21"/>
        <end position="511"/>
    </location>
</feature>
<dbReference type="EMBL" id="JBHLWI010000037">
    <property type="protein sequence ID" value="MFC0263704.1"/>
    <property type="molecule type" value="Genomic_DNA"/>
</dbReference>
<evidence type="ECO:0000256" key="1">
    <source>
        <dbReference type="SAM" id="SignalP"/>
    </source>
</evidence>
<organism evidence="2 3">
    <name type="scientific">Fontibacter flavus</name>
    <dbReference type="NCBI Taxonomy" id="654838"/>
    <lineage>
        <taxon>Bacteria</taxon>
        <taxon>Pseudomonadati</taxon>
        <taxon>Bacteroidota</taxon>
        <taxon>Cytophagia</taxon>
        <taxon>Cytophagales</taxon>
        <taxon>Cyclobacteriaceae</taxon>
        <taxon>Fontibacter</taxon>
    </lineage>
</organism>
<proteinExistence type="predicted"/>
<feature type="signal peptide" evidence="1">
    <location>
        <begin position="1"/>
        <end position="20"/>
    </location>
</feature>
<reference evidence="2 3" key="1">
    <citation type="submission" date="2024-09" db="EMBL/GenBank/DDBJ databases">
        <authorList>
            <person name="Sun Q."/>
            <person name="Mori K."/>
        </authorList>
    </citation>
    <scope>NUCLEOTIDE SEQUENCE [LARGE SCALE GENOMIC DNA]</scope>
    <source>
        <strain evidence="2 3">CCM 7650</strain>
    </source>
</reference>